<dbReference type="PANTHER" id="PTHR21047">
    <property type="entry name" value="DTDP-6-DEOXY-D-GLUCOSE-3,5 EPIMERASE"/>
    <property type="match status" value="1"/>
</dbReference>
<comment type="catalytic activity">
    <reaction evidence="1 7">
        <text>dTDP-4-dehydro-6-deoxy-alpha-D-glucose = dTDP-4-dehydro-beta-L-rhamnose</text>
        <dbReference type="Rhea" id="RHEA:16969"/>
        <dbReference type="ChEBI" id="CHEBI:57649"/>
        <dbReference type="ChEBI" id="CHEBI:62830"/>
        <dbReference type="EC" id="5.1.3.13"/>
    </reaction>
</comment>
<dbReference type="InterPro" id="IPR000888">
    <property type="entry name" value="RmlC-like"/>
</dbReference>
<feature type="active site" description="Proton acceptor" evidence="5">
    <location>
        <position position="62"/>
    </location>
</feature>
<evidence type="ECO:0000256" key="5">
    <source>
        <dbReference type="PIRSR" id="PIRSR600888-1"/>
    </source>
</evidence>
<comment type="pathway">
    <text evidence="7">Carbohydrate biosynthesis; dTDP-L-rhamnose biosynthesis.</text>
</comment>
<dbReference type="Gene3D" id="2.60.120.10">
    <property type="entry name" value="Jelly Rolls"/>
    <property type="match status" value="1"/>
</dbReference>
<comment type="similarity">
    <text evidence="7">Belongs to the dTDP-4-dehydrorhamnose 3,5-epimerase family.</text>
</comment>
<dbReference type="EMBL" id="FPKU01000001">
    <property type="protein sequence ID" value="SFZ80663.1"/>
    <property type="molecule type" value="Genomic_DNA"/>
</dbReference>
<feature type="active site" description="Proton donor" evidence="5">
    <location>
        <position position="132"/>
    </location>
</feature>
<dbReference type="GO" id="GO:0000271">
    <property type="term" value="P:polysaccharide biosynthetic process"/>
    <property type="evidence" value="ECO:0007669"/>
    <property type="project" value="TreeGrafter"/>
</dbReference>
<evidence type="ECO:0000256" key="3">
    <source>
        <dbReference type="ARBA" id="ARBA00012098"/>
    </source>
</evidence>
<dbReference type="Pfam" id="PF00908">
    <property type="entry name" value="dTDP_sugar_isom"/>
    <property type="match status" value="1"/>
</dbReference>
<feature type="site" description="Participates in a stacking interaction with the thymidine ring of dTDP-4-oxo-6-deoxyglucose" evidence="6">
    <location>
        <position position="138"/>
    </location>
</feature>
<dbReference type="GO" id="GO:0008830">
    <property type="term" value="F:dTDP-4-dehydrorhamnose 3,5-epimerase activity"/>
    <property type="evidence" value="ECO:0007669"/>
    <property type="project" value="UniProtKB-UniRule"/>
</dbReference>
<sequence length="183" mass="20474">MDISQAPLAGVFVIKPQRFEDERGYFSEVWNRHRFEEAGLSIDFVQDNQSLSRRSGTVRGLHYQLRPHAQDKLVRVVHGRILDVAVDLRRDSPTFGRWFAIELSADNQLQLLVPKGFAHGFVTREPDTQVAYKCSHTYAPASDRAIRYDDPAIGIDWGLGAGEAILSPKDAAAPLLADVGELF</sequence>
<dbReference type="RefSeq" id="WP_072338438.1">
    <property type="nucleotide sequence ID" value="NZ_FPKU01000001.1"/>
</dbReference>
<keyword evidence="9" id="KW-1185">Reference proteome</keyword>
<dbReference type="NCBIfam" id="TIGR01221">
    <property type="entry name" value="rmlC"/>
    <property type="match status" value="1"/>
</dbReference>
<evidence type="ECO:0000313" key="8">
    <source>
        <dbReference type="EMBL" id="SFZ80663.1"/>
    </source>
</evidence>
<keyword evidence="7" id="KW-0413">Isomerase</keyword>
<dbReference type="CDD" id="cd00438">
    <property type="entry name" value="cupin_RmlC"/>
    <property type="match status" value="1"/>
</dbReference>
<accession>A0A1K2HS49</accession>
<reference evidence="8 9" key="1">
    <citation type="submission" date="2016-11" db="EMBL/GenBank/DDBJ databases">
        <authorList>
            <person name="Jaros S."/>
            <person name="Januszkiewicz K."/>
            <person name="Wedrychowicz H."/>
        </authorList>
    </citation>
    <scope>NUCLEOTIDE SEQUENCE [LARGE SCALE GENOMIC DNA]</scope>
    <source>
        <strain evidence="8 9">ATCC 23634</strain>
    </source>
</reference>
<dbReference type="AlphaFoldDB" id="A0A1K2HS49"/>
<evidence type="ECO:0000256" key="2">
    <source>
        <dbReference type="ARBA" id="ARBA00001997"/>
    </source>
</evidence>
<dbReference type="Proteomes" id="UP000183447">
    <property type="component" value="Unassembled WGS sequence"/>
</dbReference>
<evidence type="ECO:0000256" key="1">
    <source>
        <dbReference type="ARBA" id="ARBA00001298"/>
    </source>
</evidence>
<name>A0A1K2HS49_9HYPH</name>
<comment type="function">
    <text evidence="2 7">Catalyzes the epimerization of the C3' and C5'positions of dTDP-6-deoxy-D-xylo-4-hexulose, forming dTDP-6-deoxy-L-lyxo-4-hexulose.</text>
</comment>
<organism evidence="8 9">
    <name type="scientific">Devosia enhydra</name>
    <dbReference type="NCBI Taxonomy" id="665118"/>
    <lineage>
        <taxon>Bacteria</taxon>
        <taxon>Pseudomonadati</taxon>
        <taxon>Pseudomonadota</taxon>
        <taxon>Alphaproteobacteria</taxon>
        <taxon>Hyphomicrobiales</taxon>
        <taxon>Devosiaceae</taxon>
        <taxon>Devosia</taxon>
    </lineage>
</organism>
<dbReference type="GO" id="GO:0019305">
    <property type="term" value="P:dTDP-rhamnose biosynthetic process"/>
    <property type="evidence" value="ECO:0007669"/>
    <property type="project" value="UniProtKB-UniRule"/>
</dbReference>
<dbReference type="OrthoDB" id="9800680at2"/>
<comment type="subunit">
    <text evidence="7">Homodimer.</text>
</comment>
<protein>
    <recommendedName>
        <fullName evidence="4 7">dTDP-4-dehydrorhamnose 3,5-epimerase</fullName>
        <ecNumber evidence="3 7">5.1.3.13</ecNumber>
    </recommendedName>
    <alternativeName>
        <fullName evidence="7">Thymidine diphospho-4-keto-rhamnose 3,5-epimerase</fullName>
    </alternativeName>
</protein>
<dbReference type="UniPathway" id="UPA00124"/>
<dbReference type="SUPFAM" id="SSF51182">
    <property type="entry name" value="RmlC-like cupins"/>
    <property type="match status" value="1"/>
</dbReference>
<dbReference type="STRING" id="665118.SAMN02983003_0055"/>
<dbReference type="GO" id="GO:0005829">
    <property type="term" value="C:cytosol"/>
    <property type="evidence" value="ECO:0007669"/>
    <property type="project" value="TreeGrafter"/>
</dbReference>
<dbReference type="PANTHER" id="PTHR21047:SF2">
    <property type="entry name" value="THYMIDINE DIPHOSPHO-4-KETO-RHAMNOSE 3,5-EPIMERASE"/>
    <property type="match status" value="1"/>
</dbReference>
<evidence type="ECO:0000256" key="6">
    <source>
        <dbReference type="PIRSR" id="PIRSR600888-3"/>
    </source>
</evidence>
<evidence type="ECO:0000256" key="7">
    <source>
        <dbReference type="RuleBase" id="RU364069"/>
    </source>
</evidence>
<proteinExistence type="inferred from homology"/>
<gene>
    <name evidence="8" type="ORF">SAMN02983003_0055</name>
</gene>
<dbReference type="InterPro" id="IPR011051">
    <property type="entry name" value="RmlC_Cupin_sf"/>
</dbReference>
<dbReference type="InterPro" id="IPR014710">
    <property type="entry name" value="RmlC-like_jellyroll"/>
</dbReference>
<evidence type="ECO:0000256" key="4">
    <source>
        <dbReference type="ARBA" id="ARBA00019595"/>
    </source>
</evidence>
<dbReference type="EC" id="5.1.3.13" evidence="3 7"/>
<evidence type="ECO:0000313" key="9">
    <source>
        <dbReference type="Proteomes" id="UP000183447"/>
    </source>
</evidence>